<protein>
    <recommendedName>
        <fullName evidence="3">Type I restriction endonuclease subunit M</fullName>
    </recommendedName>
</protein>
<keyword evidence="2" id="KW-1185">Reference proteome</keyword>
<evidence type="ECO:0008006" key="3">
    <source>
        <dbReference type="Google" id="ProtNLM"/>
    </source>
</evidence>
<comment type="caution">
    <text evidence="1">The sequence shown here is derived from an EMBL/GenBank/DDBJ whole genome shotgun (WGS) entry which is preliminary data.</text>
</comment>
<sequence>MIAPNRPLFSLGQTVATPGAVEWLQQAAVDATLLLSRHENGDWGDLDEEDSATNQAAVTHGDRILSCYNIQGTRVYVITEADRSSTCILLASEY</sequence>
<name>A0A5C6M5Z4_9PLAN</name>
<dbReference type="AlphaFoldDB" id="A0A5C6M5Z4"/>
<reference evidence="1 2" key="2">
    <citation type="submission" date="2019-08" db="EMBL/GenBank/DDBJ databases">
        <authorList>
            <person name="Henke P."/>
        </authorList>
    </citation>
    <scope>NUCLEOTIDE SEQUENCE [LARGE SCALE GENOMIC DNA]</scope>
    <source>
        <strain evidence="1">Phe10_nw2017</strain>
    </source>
</reference>
<evidence type="ECO:0000313" key="1">
    <source>
        <dbReference type="EMBL" id="TWW09585.1"/>
    </source>
</evidence>
<reference evidence="1 2" key="1">
    <citation type="submission" date="2019-08" db="EMBL/GenBank/DDBJ databases">
        <title>100 year-old enigma solved: identification of Planctomyces bekefii, the type genus and species of the phylum Planctomycetes.</title>
        <authorList>
            <person name="Svetlana D.N."/>
            <person name="Overmann J."/>
        </authorList>
    </citation>
    <scope>NUCLEOTIDE SEQUENCE [LARGE SCALE GENOMIC DNA]</scope>
    <source>
        <strain evidence="1">Phe10_nw2017</strain>
    </source>
</reference>
<dbReference type="Proteomes" id="UP000321083">
    <property type="component" value="Unassembled WGS sequence"/>
</dbReference>
<accession>A0A5C6M5Z4</accession>
<evidence type="ECO:0000313" key="2">
    <source>
        <dbReference type="Proteomes" id="UP000321083"/>
    </source>
</evidence>
<gene>
    <name evidence="1" type="ORF">E3A20_12890</name>
</gene>
<dbReference type="EMBL" id="SRHE01000231">
    <property type="protein sequence ID" value="TWW09585.1"/>
    <property type="molecule type" value="Genomic_DNA"/>
</dbReference>
<proteinExistence type="predicted"/>
<organism evidence="1 2">
    <name type="scientific">Planctomyces bekefii</name>
    <dbReference type="NCBI Taxonomy" id="1653850"/>
    <lineage>
        <taxon>Bacteria</taxon>
        <taxon>Pseudomonadati</taxon>
        <taxon>Planctomycetota</taxon>
        <taxon>Planctomycetia</taxon>
        <taxon>Planctomycetales</taxon>
        <taxon>Planctomycetaceae</taxon>
        <taxon>Planctomyces</taxon>
    </lineage>
</organism>